<name>A0ABW1CJA3_9ACTN</name>
<organism evidence="3 4">
    <name type="scientific">Nonomuraea insulae</name>
    <dbReference type="NCBI Taxonomy" id="1616787"/>
    <lineage>
        <taxon>Bacteria</taxon>
        <taxon>Bacillati</taxon>
        <taxon>Actinomycetota</taxon>
        <taxon>Actinomycetes</taxon>
        <taxon>Streptosporangiales</taxon>
        <taxon>Streptosporangiaceae</taxon>
        <taxon>Nonomuraea</taxon>
    </lineage>
</organism>
<evidence type="ECO:0000256" key="1">
    <source>
        <dbReference type="ARBA" id="ARBA00023172"/>
    </source>
</evidence>
<evidence type="ECO:0000313" key="3">
    <source>
        <dbReference type="EMBL" id="MFC5825688.1"/>
    </source>
</evidence>
<evidence type="ECO:0000313" key="4">
    <source>
        <dbReference type="Proteomes" id="UP001596058"/>
    </source>
</evidence>
<dbReference type="SUPFAM" id="SSF56349">
    <property type="entry name" value="DNA breaking-rejoining enzymes"/>
    <property type="match status" value="1"/>
</dbReference>
<accession>A0ABW1CJA3</accession>
<dbReference type="RefSeq" id="WP_379515206.1">
    <property type="nucleotide sequence ID" value="NZ_JBHSPA010000023.1"/>
</dbReference>
<dbReference type="InterPro" id="IPR002104">
    <property type="entry name" value="Integrase_catalytic"/>
</dbReference>
<dbReference type="InterPro" id="IPR013762">
    <property type="entry name" value="Integrase-like_cat_sf"/>
</dbReference>
<proteinExistence type="predicted"/>
<gene>
    <name evidence="3" type="ORF">ACFPZ3_17640</name>
</gene>
<reference evidence="4" key="1">
    <citation type="journal article" date="2019" name="Int. J. Syst. Evol. Microbiol.">
        <title>The Global Catalogue of Microorganisms (GCM) 10K type strain sequencing project: providing services to taxonomists for standard genome sequencing and annotation.</title>
        <authorList>
            <consortium name="The Broad Institute Genomics Platform"/>
            <consortium name="The Broad Institute Genome Sequencing Center for Infectious Disease"/>
            <person name="Wu L."/>
            <person name="Ma J."/>
        </authorList>
    </citation>
    <scope>NUCLEOTIDE SEQUENCE [LARGE SCALE GENOMIC DNA]</scope>
    <source>
        <strain evidence="4">CCUG 53903</strain>
    </source>
</reference>
<feature type="domain" description="Tyr recombinase" evidence="2">
    <location>
        <begin position="1"/>
        <end position="59"/>
    </location>
</feature>
<dbReference type="Pfam" id="PF00589">
    <property type="entry name" value="Phage_integrase"/>
    <property type="match status" value="1"/>
</dbReference>
<sequence length="69" mass="7493">MNPKEWTPRELRHSFGSLLSDNGLPLEEISRLVAHSSTATTEAVYRKQIRPVVQSGAVANRIFGSSGAA</sequence>
<dbReference type="InterPro" id="IPR011010">
    <property type="entry name" value="DNA_brk_join_enz"/>
</dbReference>
<dbReference type="PROSITE" id="PS51898">
    <property type="entry name" value="TYR_RECOMBINASE"/>
    <property type="match status" value="1"/>
</dbReference>
<dbReference type="Proteomes" id="UP001596058">
    <property type="component" value="Unassembled WGS sequence"/>
</dbReference>
<dbReference type="Gene3D" id="1.10.443.10">
    <property type="entry name" value="Intergrase catalytic core"/>
    <property type="match status" value="1"/>
</dbReference>
<keyword evidence="1" id="KW-0233">DNA recombination</keyword>
<keyword evidence="4" id="KW-1185">Reference proteome</keyword>
<dbReference type="EMBL" id="JBHSPA010000023">
    <property type="protein sequence ID" value="MFC5825688.1"/>
    <property type="molecule type" value="Genomic_DNA"/>
</dbReference>
<protein>
    <submittedName>
        <fullName evidence="3">Tyrosine-type recombinase/integrase</fullName>
    </submittedName>
</protein>
<comment type="caution">
    <text evidence="3">The sequence shown here is derived from an EMBL/GenBank/DDBJ whole genome shotgun (WGS) entry which is preliminary data.</text>
</comment>
<evidence type="ECO:0000259" key="2">
    <source>
        <dbReference type="PROSITE" id="PS51898"/>
    </source>
</evidence>